<sequence length="217" mass="24508">MLKTTVAMNPKVKLFLADSYQLFAEGLSMMLALSDNFQIVGIANNNRDLINSLPKSPSDVLIIDANFFFQGDLTLQKRLKDIYTGKILILHDSIAASCLKKISALADCFVSKCSNQTYLIECINKVYNGLKIKLAKESLFGSLTTEYQHELVARYSLTTRELEVIRLIALEFLSAEIAEKLCVSEFTVDTYRKNITRKLNARNVASIVNFAHRWQLV</sequence>
<dbReference type="GO" id="GO:0006355">
    <property type="term" value="P:regulation of DNA-templated transcription"/>
    <property type="evidence" value="ECO:0007669"/>
    <property type="project" value="InterPro"/>
</dbReference>
<organism evidence="7 8">
    <name type="scientific">Emticicia aquatilis</name>
    <dbReference type="NCBI Taxonomy" id="1537369"/>
    <lineage>
        <taxon>Bacteria</taxon>
        <taxon>Pseudomonadati</taxon>
        <taxon>Bacteroidota</taxon>
        <taxon>Cytophagia</taxon>
        <taxon>Cytophagales</taxon>
        <taxon>Leadbetterellaceae</taxon>
        <taxon>Emticicia</taxon>
    </lineage>
</organism>
<name>A0A916YXZ2_9BACT</name>
<keyword evidence="1" id="KW-0805">Transcription regulation</keyword>
<gene>
    <name evidence="7" type="ORF">GCM10011514_34090</name>
</gene>
<reference evidence="7" key="1">
    <citation type="journal article" date="2014" name="Int. J. Syst. Evol. Microbiol.">
        <title>Complete genome sequence of Corynebacterium casei LMG S-19264T (=DSM 44701T), isolated from a smear-ripened cheese.</title>
        <authorList>
            <consortium name="US DOE Joint Genome Institute (JGI-PGF)"/>
            <person name="Walter F."/>
            <person name="Albersmeier A."/>
            <person name="Kalinowski J."/>
            <person name="Ruckert C."/>
        </authorList>
    </citation>
    <scope>NUCLEOTIDE SEQUENCE</scope>
    <source>
        <strain evidence="7">CGMCC 1.15958</strain>
    </source>
</reference>
<evidence type="ECO:0000256" key="2">
    <source>
        <dbReference type="ARBA" id="ARBA00023125"/>
    </source>
</evidence>
<dbReference type="InterPro" id="IPR001789">
    <property type="entry name" value="Sig_transdc_resp-reg_receiver"/>
</dbReference>
<dbReference type="AlphaFoldDB" id="A0A916YXZ2"/>
<dbReference type="PANTHER" id="PTHR44688">
    <property type="entry name" value="DNA-BINDING TRANSCRIPTIONAL ACTIVATOR DEVR_DOSR"/>
    <property type="match status" value="1"/>
</dbReference>
<evidence type="ECO:0000256" key="3">
    <source>
        <dbReference type="ARBA" id="ARBA00023163"/>
    </source>
</evidence>
<dbReference type="SMART" id="SM00421">
    <property type="entry name" value="HTH_LUXR"/>
    <property type="match status" value="1"/>
</dbReference>
<dbReference type="InterPro" id="IPR000792">
    <property type="entry name" value="Tscrpt_reg_LuxR_C"/>
</dbReference>
<dbReference type="Proteomes" id="UP000609064">
    <property type="component" value="Unassembled WGS sequence"/>
</dbReference>
<dbReference type="SUPFAM" id="SSF52172">
    <property type="entry name" value="CheY-like"/>
    <property type="match status" value="1"/>
</dbReference>
<keyword evidence="3" id="KW-0804">Transcription</keyword>
<accession>A0A916YXZ2</accession>
<dbReference type="Pfam" id="PF00196">
    <property type="entry name" value="GerE"/>
    <property type="match status" value="1"/>
</dbReference>
<evidence type="ECO:0000259" key="5">
    <source>
        <dbReference type="PROSITE" id="PS50043"/>
    </source>
</evidence>
<dbReference type="PANTHER" id="PTHR44688:SF16">
    <property type="entry name" value="DNA-BINDING TRANSCRIPTIONAL ACTIVATOR DEVR_DOSR"/>
    <property type="match status" value="1"/>
</dbReference>
<keyword evidence="2" id="KW-0238">DNA-binding</keyword>
<dbReference type="InterPro" id="IPR016032">
    <property type="entry name" value="Sig_transdc_resp-reg_C-effctor"/>
</dbReference>
<evidence type="ECO:0000313" key="8">
    <source>
        <dbReference type="Proteomes" id="UP000609064"/>
    </source>
</evidence>
<keyword evidence="4" id="KW-0597">Phosphoprotein</keyword>
<feature type="domain" description="HTH luxR-type" evidence="5">
    <location>
        <begin position="150"/>
        <end position="215"/>
    </location>
</feature>
<evidence type="ECO:0000313" key="7">
    <source>
        <dbReference type="EMBL" id="GGD67200.1"/>
    </source>
</evidence>
<evidence type="ECO:0000259" key="6">
    <source>
        <dbReference type="PROSITE" id="PS50110"/>
    </source>
</evidence>
<dbReference type="PRINTS" id="PR00038">
    <property type="entry name" value="HTHLUXR"/>
</dbReference>
<feature type="modified residue" description="4-aspartylphosphate" evidence="4">
    <location>
        <position position="64"/>
    </location>
</feature>
<evidence type="ECO:0000256" key="4">
    <source>
        <dbReference type="PROSITE-ProRule" id="PRU00169"/>
    </source>
</evidence>
<feature type="domain" description="Response regulatory" evidence="6">
    <location>
        <begin position="13"/>
        <end position="127"/>
    </location>
</feature>
<dbReference type="CDD" id="cd06170">
    <property type="entry name" value="LuxR_C_like"/>
    <property type="match status" value="1"/>
</dbReference>
<keyword evidence="8" id="KW-1185">Reference proteome</keyword>
<dbReference type="GO" id="GO:0003677">
    <property type="term" value="F:DNA binding"/>
    <property type="evidence" value="ECO:0007669"/>
    <property type="project" value="UniProtKB-KW"/>
</dbReference>
<dbReference type="PROSITE" id="PS50110">
    <property type="entry name" value="RESPONSE_REGULATORY"/>
    <property type="match status" value="1"/>
</dbReference>
<evidence type="ECO:0000256" key="1">
    <source>
        <dbReference type="ARBA" id="ARBA00023015"/>
    </source>
</evidence>
<dbReference type="GO" id="GO:0000160">
    <property type="term" value="P:phosphorelay signal transduction system"/>
    <property type="evidence" value="ECO:0007669"/>
    <property type="project" value="InterPro"/>
</dbReference>
<dbReference type="SUPFAM" id="SSF46894">
    <property type="entry name" value="C-terminal effector domain of the bipartite response regulators"/>
    <property type="match status" value="1"/>
</dbReference>
<comment type="caution">
    <text evidence="7">The sequence shown here is derived from an EMBL/GenBank/DDBJ whole genome shotgun (WGS) entry which is preliminary data.</text>
</comment>
<reference evidence="7" key="2">
    <citation type="submission" date="2020-09" db="EMBL/GenBank/DDBJ databases">
        <authorList>
            <person name="Sun Q."/>
            <person name="Zhou Y."/>
        </authorList>
    </citation>
    <scope>NUCLEOTIDE SEQUENCE</scope>
    <source>
        <strain evidence="7">CGMCC 1.15958</strain>
    </source>
</reference>
<protein>
    <submittedName>
        <fullName evidence="7">Two-component system response regulator, LuxR family protein</fullName>
    </submittedName>
</protein>
<dbReference type="PROSITE" id="PS50043">
    <property type="entry name" value="HTH_LUXR_2"/>
    <property type="match status" value="1"/>
</dbReference>
<dbReference type="EMBL" id="BMKK01000007">
    <property type="protein sequence ID" value="GGD67200.1"/>
    <property type="molecule type" value="Genomic_DNA"/>
</dbReference>
<dbReference type="Gene3D" id="3.40.50.2300">
    <property type="match status" value="1"/>
</dbReference>
<dbReference type="InterPro" id="IPR011006">
    <property type="entry name" value="CheY-like_superfamily"/>
</dbReference>
<proteinExistence type="predicted"/>